<feature type="domain" description="Protein kinase" evidence="1">
    <location>
        <begin position="1"/>
        <end position="172"/>
    </location>
</feature>
<organism evidence="2 3">
    <name type="scientific">Neonectria punicea</name>
    <dbReference type="NCBI Taxonomy" id="979145"/>
    <lineage>
        <taxon>Eukaryota</taxon>
        <taxon>Fungi</taxon>
        <taxon>Dikarya</taxon>
        <taxon>Ascomycota</taxon>
        <taxon>Pezizomycotina</taxon>
        <taxon>Sordariomycetes</taxon>
        <taxon>Hypocreomycetidae</taxon>
        <taxon>Hypocreales</taxon>
        <taxon>Nectriaceae</taxon>
        <taxon>Neonectria</taxon>
    </lineage>
</organism>
<evidence type="ECO:0000313" key="2">
    <source>
        <dbReference type="EMBL" id="KAK7423315.1"/>
    </source>
</evidence>
<dbReference type="SUPFAM" id="SSF56112">
    <property type="entry name" value="Protein kinase-like (PK-like)"/>
    <property type="match status" value="1"/>
</dbReference>
<dbReference type="PROSITE" id="PS50011">
    <property type="entry name" value="PROTEIN_KINASE_DOM"/>
    <property type="match status" value="1"/>
</dbReference>
<dbReference type="Proteomes" id="UP001498476">
    <property type="component" value="Unassembled WGS sequence"/>
</dbReference>
<gene>
    <name evidence="2" type="ORF">QQX98_001106</name>
</gene>
<dbReference type="InterPro" id="IPR000719">
    <property type="entry name" value="Prot_kinase_dom"/>
</dbReference>
<name>A0ABR1HQ07_9HYPO</name>
<dbReference type="InterPro" id="IPR011009">
    <property type="entry name" value="Kinase-like_dom_sf"/>
</dbReference>
<comment type="caution">
    <text evidence="2">The sequence shown here is derived from an EMBL/GenBank/DDBJ whole genome shotgun (WGS) entry which is preliminary data.</text>
</comment>
<dbReference type="EMBL" id="JAZAVJ010000010">
    <property type="protein sequence ID" value="KAK7423315.1"/>
    <property type="molecule type" value="Genomic_DNA"/>
</dbReference>
<evidence type="ECO:0000259" key="1">
    <source>
        <dbReference type="PROSITE" id="PS50011"/>
    </source>
</evidence>
<protein>
    <recommendedName>
        <fullName evidence="1">Protein kinase domain-containing protein</fullName>
    </recommendedName>
</protein>
<reference evidence="2 3" key="1">
    <citation type="journal article" date="2025" name="Microbiol. Resour. Announc.">
        <title>Draft genome sequences for Neonectria magnoliae and Neonectria punicea, canker pathogens of Liriodendron tulipifera and Acer saccharum in West Virginia.</title>
        <authorList>
            <person name="Petronek H.M."/>
            <person name="Kasson M.T."/>
            <person name="Metheny A.M."/>
            <person name="Stauder C.M."/>
            <person name="Lovett B."/>
            <person name="Lynch S.C."/>
            <person name="Garnas J.R."/>
            <person name="Kasson L.R."/>
            <person name="Stajich J.E."/>
        </authorList>
    </citation>
    <scope>NUCLEOTIDE SEQUENCE [LARGE SCALE GENOMIC DNA]</scope>
    <source>
        <strain evidence="2 3">NRRL 64653</strain>
    </source>
</reference>
<evidence type="ECO:0000313" key="3">
    <source>
        <dbReference type="Proteomes" id="UP001498476"/>
    </source>
</evidence>
<accession>A0ABR1HQ07</accession>
<sequence>MAVSLVHSQGYAHGDLHLGNLILRLPSSLNNLSVEQLYAKFGAPEPEPVVRLDGKVTSLASGVPSHAIPPVWLGVASDEIILDEAKLLLSDFGVAFRPLDKDRFESYTPLVIRPPEAHFEPTIPLSYASDIWSLGCTIFELLAHRSLIDGILTPQDEITAQQVHLQGSLPSE</sequence>
<dbReference type="Gene3D" id="1.10.510.10">
    <property type="entry name" value="Transferase(Phosphotransferase) domain 1"/>
    <property type="match status" value="1"/>
</dbReference>
<keyword evidence="3" id="KW-1185">Reference proteome</keyword>
<proteinExistence type="predicted"/>